<dbReference type="InterPro" id="IPR005821">
    <property type="entry name" value="Ion_trans_dom"/>
</dbReference>
<dbReference type="PANTHER" id="PTHR45638">
    <property type="entry name" value="CYCLIC NUCLEOTIDE-GATED CATION CHANNEL SUBUNIT A"/>
    <property type="match status" value="1"/>
</dbReference>
<dbReference type="GO" id="GO:0044877">
    <property type="term" value="F:protein-containing complex binding"/>
    <property type="evidence" value="ECO:0007669"/>
    <property type="project" value="TreeGrafter"/>
</dbReference>
<feature type="transmembrane region" description="Helical" evidence="11">
    <location>
        <begin position="1551"/>
        <end position="1572"/>
    </location>
</feature>
<keyword evidence="2" id="KW-0813">Transport</keyword>
<feature type="transmembrane region" description="Helical" evidence="11">
    <location>
        <begin position="1733"/>
        <end position="1752"/>
    </location>
</feature>
<proteinExistence type="predicted"/>
<reference evidence="14 15" key="1">
    <citation type="submission" date="2019-07" db="EMBL/GenBank/DDBJ databases">
        <title>Genomics analysis of Aphanomyces spp. identifies a new class of oomycete effector associated with host adaptation.</title>
        <authorList>
            <person name="Gaulin E."/>
        </authorList>
    </citation>
    <scope>NUCLEOTIDE SEQUENCE [LARGE SCALE GENOMIC DNA]</scope>
    <source>
        <strain evidence="14 15">ATCC 201684</strain>
    </source>
</reference>
<evidence type="ECO:0000259" key="12">
    <source>
        <dbReference type="PROSITE" id="PS50042"/>
    </source>
</evidence>
<organism evidence="14 15">
    <name type="scientific">Aphanomyces euteiches</name>
    <dbReference type="NCBI Taxonomy" id="100861"/>
    <lineage>
        <taxon>Eukaryota</taxon>
        <taxon>Sar</taxon>
        <taxon>Stramenopiles</taxon>
        <taxon>Oomycota</taxon>
        <taxon>Saprolegniomycetes</taxon>
        <taxon>Saprolegniales</taxon>
        <taxon>Verrucalvaceae</taxon>
        <taxon>Aphanomyces</taxon>
    </lineage>
</organism>
<dbReference type="InterPro" id="IPR000315">
    <property type="entry name" value="Znf_B-box"/>
</dbReference>
<comment type="subcellular location">
    <subcellularLocation>
        <location evidence="1">Membrane</location>
        <topology evidence="1">Multi-pass membrane protein</topology>
    </subcellularLocation>
</comment>
<comment type="caution">
    <text evidence="14">The sequence shown here is derived from an EMBL/GenBank/DDBJ whole genome shotgun (WGS) entry which is preliminary data.</text>
</comment>
<feature type="transmembrane region" description="Helical" evidence="11">
    <location>
        <begin position="984"/>
        <end position="1010"/>
    </location>
</feature>
<dbReference type="PROSITE" id="PS50042">
    <property type="entry name" value="CNMP_BINDING_3"/>
    <property type="match status" value="4"/>
</dbReference>
<feature type="transmembrane region" description="Helical" evidence="11">
    <location>
        <begin position="485"/>
        <end position="505"/>
    </location>
</feature>
<keyword evidence="6 11" id="KW-0472">Membrane</keyword>
<evidence type="ECO:0000313" key="14">
    <source>
        <dbReference type="EMBL" id="KAF0727535.1"/>
    </source>
</evidence>
<dbReference type="SUPFAM" id="SSF81324">
    <property type="entry name" value="Voltage-gated potassium channels"/>
    <property type="match status" value="4"/>
</dbReference>
<feature type="domain" description="B box-type" evidence="13">
    <location>
        <begin position="2034"/>
        <end position="2063"/>
    </location>
</feature>
<evidence type="ECO:0000256" key="8">
    <source>
        <dbReference type="ARBA" id="ARBA00023303"/>
    </source>
</evidence>
<dbReference type="Gene3D" id="1.10.287.70">
    <property type="match status" value="4"/>
</dbReference>
<feature type="region of interest" description="Disordered" evidence="10">
    <location>
        <begin position="2216"/>
        <end position="2238"/>
    </location>
</feature>
<dbReference type="GO" id="GO:0008270">
    <property type="term" value="F:zinc ion binding"/>
    <property type="evidence" value="ECO:0007669"/>
    <property type="project" value="UniProtKB-KW"/>
</dbReference>
<keyword evidence="5" id="KW-0406">Ion transport</keyword>
<feature type="transmembrane region" description="Helical" evidence="11">
    <location>
        <begin position="613"/>
        <end position="640"/>
    </location>
</feature>
<keyword evidence="15" id="KW-1185">Reference proteome</keyword>
<keyword evidence="8" id="KW-0407">Ion channel</keyword>
<feature type="transmembrane region" description="Helical" evidence="11">
    <location>
        <begin position="1016"/>
        <end position="1035"/>
    </location>
</feature>
<evidence type="ECO:0000256" key="10">
    <source>
        <dbReference type="SAM" id="MobiDB-lite"/>
    </source>
</evidence>
<dbReference type="SMART" id="SM00100">
    <property type="entry name" value="cNMP"/>
    <property type="match status" value="4"/>
</dbReference>
<feature type="transmembrane region" description="Helical" evidence="11">
    <location>
        <begin position="1517"/>
        <end position="1539"/>
    </location>
</feature>
<evidence type="ECO:0008006" key="16">
    <source>
        <dbReference type="Google" id="ProtNLM"/>
    </source>
</evidence>
<keyword evidence="4 11" id="KW-1133">Transmembrane helix</keyword>
<evidence type="ECO:0000256" key="5">
    <source>
        <dbReference type="ARBA" id="ARBA00023065"/>
    </source>
</evidence>
<evidence type="ECO:0000259" key="13">
    <source>
        <dbReference type="PROSITE" id="PS50119"/>
    </source>
</evidence>
<dbReference type="PROSITE" id="PS00888">
    <property type="entry name" value="CNMP_BINDING_1"/>
    <property type="match status" value="1"/>
</dbReference>
<evidence type="ECO:0000256" key="7">
    <source>
        <dbReference type="ARBA" id="ARBA00023286"/>
    </source>
</evidence>
<feature type="transmembrane region" description="Helical" evidence="11">
    <location>
        <begin position="1649"/>
        <end position="1670"/>
    </location>
</feature>
<dbReference type="PANTHER" id="PTHR45638:SF11">
    <property type="entry name" value="CYCLIC NUCLEOTIDE-GATED CATION CHANNEL SUBUNIT A"/>
    <property type="match status" value="1"/>
</dbReference>
<keyword evidence="9" id="KW-0479">Metal-binding</keyword>
<dbReference type="Pfam" id="PF00027">
    <property type="entry name" value="cNMP_binding"/>
    <property type="match status" value="3"/>
</dbReference>
<evidence type="ECO:0000256" key="3">
    <source>
        <dbReference type="ARBA" id="ARBA00022692"/>
    </source>
</evidence>
<dbReference type="PROSITE" id="PS50119">
    <property type="entry name" value="ZF_BBOX"/>
    <property type="match status" value="1"/>
</dbReference>
<protein>
    <recommendedName>
        <fullName evidence="16">Cyclic nucleotide-binding domain-containing protein</fullName>
    </recommendedName>
</protein>
<dbReference type="CDD" id="cd19757">
    <property type="entry name" value="Bbox1"/>
    <property type="match status" value="1"/>
</dbReference>
<dbReference type="EMBL" id="VJMJ01000193">
    <property type="protein sequence ID" value="KAF0727535.1"/>
    <property type="molecule type" value="Genomic_DNA"/>
</dbReference>
<dbReference type="InterPro" id="IPR014710">
    <property type="entry name" value="RmlC-like_jellyroll"/>
</dbReference>
<dbReference type="Gene3D" id="1.10.287.630">
    <property type="entry name" value="Helix hairpin bin"/>
    <property type="match status" value="3"/>
</dbReference>
<dbReference type="InterPro" id="IPR050866">
    <property type="entry name" value="CNG_cation_channel"/>
</dbReference>
<sequence length="2374" mass="269564">MNIVGYVCFAIDIYIQLHTSFYSGGNLVRNAAITRSRYLRSRQFLLDIAALLPLSVFETLSSDGCGVVNVNKLLRMRNIPFYTLHFDKIFARYLHASKIFKVVTVTIFVSHYIACGYAAFGRVPHDSPHDVWNLRDPSEPGEYPLLYGYFAALFWSLGIVSKSLEGAIPKTLTETMFMVVVMLSGFLLFVYICGTLFMISQCNNAKSTEQFEAKLNQLRHVLSFHRVPQEIQDRAIDYMEQGFKSGDADDRHTMKLLCPSLARDVKFTLLKRMVAGVPFFKCCSAAFVRALVDLMETLTLPTNFVVTQEHACGDDMYFVQSGVLVEIIDNTVVRHLRPGQYFSELAVFLHQVNCPRVVTLSFCILHKLSRSHIRRVLRAYPQFEAQILHCVHAVAKDAMKSNSSAQTSQSKFGPTQRSIKISAGANTKSSTTGKQLVGIIPSPTKANRRKISLPVHLKFIKKIWLFGRKRLLLETAIRRKSLTRFVWILLVMTTTIYNIVTVPLVNAFELVGYPRQIMIINTISDIVLWMDIYGKFNLSPTMEAEQLVDTLHCARRYFRSSFGFDIVCAFPWWIFYPSRHLQCRFVCLLRIWNFSSELNEVTQFIRMDSRRQILVLFLGLCLCYHLAGCVAHSLTLHLGFGHDEESWLPPMTLSLKPLYNDSTGDLLGYNYMDGAQFIPPGDALVNFILVRQYTRALLYGAVCLTDLGRTLEPENFEEFVVAFALVLSGMLLVSMVIDEVQKRVTASAVEQMEFLFTRSRILRLLQQQKTPPNIHRRVVSYLDFWWSAHRGANINSLLAELPVGIQREIFGFICAPLLSVLAKCDGIGPHLPFVSEILLDNAIIHLVSQGEVIFNKGDFADSLYFTLEGEVTLASNLISNNFEQTKKVRPGGIFGYSSLTLDNKAATYTENAIAQTACVVVSLQRPSLVLLEEAFPSFCSCILPKARKISAERRGMVSLASFVSWKAEIQKKDSKAIDPDSNFIVIWETILFMCMVLQLIYLPFFMAFGLSGLSTSMYDTFTVVIEAGFLVDIFIKVRTGFYAFGNKITDVKQIQHRYIRSFRFAIDILATLPINLVNAYTQNRSEFWNLNKLLRILKLSSQIDQLERHFYYVSIQIRLFKLIFYTYLLAHFIGCTWYSFANNPSAASHDNNEDHGHGSSWLPDSSMAPTNHNVSTAYKYTRSLYWGLGLVLGYNKGGRPETPLECVFTMLVQTAGVFLLAYIVGNLLDIARVVEGSQRLFYRNLNYVRKLTQYFKFTDDIRSKIEHFYFYNLSHSIHEEHVLTECLPPSLVADIRLLLLTPILNKVPFFHESVASANVLRSLVRQFTQVLVTRHEVVCRQFEFGVEMYIVFAGSLGVYIAPKVENHSSTQLFDQSASKGVKVAELQAGSIFGERSLFWNELRSATIEAKTFCTLYKLSRTHLDSVFAHHPEWKAKVIQIAQAREREQTAKAGEETRKYESVASEAGRQSLRDEISGARSSGTSRVDIEPIKTPDIRTWISSAKKVLFATTVQSPFYYAYLRILCWSMFFVALRIPYLLTFGYNSGATHSALITFFDFFTDLVFAFDVWFKLHLVESTSSRELYEHRLQYNAFQISVDVVTFLPFDFIFQLFGWHSSLWKFNRLLKLRQMHHIWSELHRYSMYYELNQLKLLTTCYLLICYWTACGVYGLTLATGFSTDWTSSLPIEYFDSSIHANDFSFSFGLHQFLRCFYYSLNIYTGTGAVYEPTAELHFAFHLIVSVFGVFIMGYVIGEGSTLCIYLIQNEVDFQIHQMSVMEFIARKHIDVALHGRLQNYLSHWWSFQQGVTYQAILEQMPPRIRARAFIEIARLSLSRFALRYLRPLVSHTQMGVDGVVYSIARRLVYEGYPAGESIVVEGNIGHTMYFVCSGVLMTASPRPHFVAIRYETGQYFGDEGLLVSRCNSHSVVALRACDLLALPATHLIAALKEHGPTTECLRVASEIATHHSDVLYSLETDWSVVGQVVSDVVTAKRSEFRHLSLRDDYDVILASFFYFFLPGTALSFSVEQSSFVNACQHCEIRLPTIICTECHQVLCKRCSTEIHKDTPFSFHISTLMALEKNITRIEPPQQEKGLRELLLSQFSLRYRRRRPKRDISTTGLDTSSSFLVPPMRRVASSAVIVSDSSQGSSSTASPVDRVVEATRSLLRKASWSSSQLPGIFKGSLVSPSNSATILKMSESPSLTDTESNLQGSIVRSTTRGWLSTPREPPKETPPQQPVKAVSRLPLRRAMSQTHKSPQFPKPRLVHQSSKDRVVRSKLQRGANSLRLLGRASSHRGTPIRAALIPEVPSYSEKADNMDEEDSKNVLKKRKISGGQATQVVAFNSDEMTETPITSFTGPRISSVPSMKRFQDKNDN</sequence>
<evidence type="ECO:0000256" key="1">
    <source>
        <dbReference type="ARBA" id="ARBA00004141"/>
    </source>
</evidence>
<dbReference type="InterPro" id="IPR018488">
    <property type="entry name" value="cNMP-bd_CS"/>
</dbReference>
<feature type="region of interest" description="Disordered" evidence="10">
    <location>
        <begin position="2341"/>
        <end position="2374"/>
    </location>
</feature>
<feature type="domain" description="Cyclic nucleotide-binding" evidence="12">
    <location>
        <begin position="1336"/>
        <end position="1427"/>
    </location>
</feature>
<accession>A0A6G0WJX6</accession>
<keyword evidence="7" id="KW-1071">Ligand-gated ion channel</keyword>
<feature type="transmembrane region" description="Helical" evidence="11">
    <location>
        <begin position="719"/>
        <end position="737"/>
    </location>
</feature>
<feature type="transmembrane region" description="Helical" evidence="11">
    <location>
        <begin position="1122"/>
        <end position="1140"/>
    </location>
</feature>
<dbReference type="CDD" id="cd00038">
    <property type="entry name" value="CAP_ED"/>
    <property type="match status" value="4"/>
</dbReference>
<evidence type="ECO:0000313" key="15">
    <source>
        <dbReference type="Proteomes" id="UP000481153"/>
    </source>
</evidence>
<evidence type="ECO:0000256" key="4">
    <source>
        <dbReference type="ARBA" id="ARBA00022989"/>
    </source>
</evidence>
<dbReference type="GO" id="GO:0016020">
    <property type="term" value="C:membrane"/>
    <property type="evidence" value="ECO:0007669"/>
    <property type="project" value="UniProtKB-SubCell"/>
</dbReference>
<name>A0A6G0WJX6_9STRA</name>
<dbReference type="Pfam" id="PF00520">
    <property type="entry name" value="Ion_trans"/>
    <property type="match status" value="2"/>
</dbReference>
<dbReference type="InterPro" id="IPR000595">
    <property type="entry name" value="cNMP-bd_dom"/>
</dbReference>
<keyword evidence="9" id="KW-0863">Zinc-finger</keyword>
<dbReference type="GO" id="GO:0005221">
    <property type="term" value="F:intracellularly cyclic nucleotide-activated monoatomic cation channel activity"/>
    <property type="evidence" value="ECO:0007669"/>
    <property type="project" value="InterPro"/>
</dbReference>
<feature type="transmembrane region" description="Helical" evidence="11">
    <location>
        <begin position="176"/>
        <end position="199"/>
    </location>
</feature>
<dbReference type="VEuPathDB" id="FungiDB:AeMF1_014105"/>
<dbReference type="PROSITE" id="PS00889">
    <property type="entry name" value="CNMP_BINDING_2"/>
    <property type="match status" value="1"/>
</dbReference>
<keyword evidence="9" id="KW-0862">Zinc</keyword>
<keyword evidence="3 11" id="KW-0812">Transmembrane</keyword>
<dbReference type="SUPFAM" id="SSF51206">
    <property type="entry name" value="cAMP-binding domain-like"/>
    <property type="match status" value="4"/>
</dbReference>
<feature type="domain" description="Cyclic nucleotide-binding" evidence="12">
    <location>
        <begin position="279"/>
        <end position="377"/>
    </location>
</feature>
<feature type="domain" description="Cyclic nucleotide-binding" evidence="12">
    <location>
        <begin position="1867"/>
        <end position="1937"/>
    </location>
</feature>
<feature type="domain" description="Cyclic nucleotide-binding" evidence="12">
    <location>
        <begin position="838"/>
        <end position="928"/>
    </location>
</feature>
<evidence type="ECO:0000256" key="9">
    <source>
        <dbReference type="PROSITE-ProRule" id="PRU00024"/>
    </source>
</evidence>
<dbReference type="InterPro" id="IPR018490">
    <property type="entry name" value="cNMP-bd_dom_sf"/>
</dbReference>
<dbReference type="Gene3D" id="2.60.120.10">
    <property type="entry name" value="Jelly Rolls"/>
    <property type="match status" value="4"/>
</dbReference>
<evidence type="ECO:0000256" key="2">
    <source>
        <dbReference type="ARBA" id="ARBA00022448"/>
    </source>
</evidence>
<evidence type="ECO:0000256" key="11">
    <source>
        <dbReference type="SAM" id="Phobius"/>
    </source>
</evidence>
<dbReference type="Proteomes" id="UP000481153">
    <property type="component" value="Unassembled WGS sequence"/>
</dbReference>
<feature type="region of interest" description="Disordered" evidence="10">
    <location>
        <begin position="2250"/>
        <end position="2271"/>
    </location>
</feature>
<feature type="transmembrane region" description="Helical" evidence="11">
    <location>
        <begin position="146"/>
        <end position="164"/>
    </location>
</feature>
<feature type="transmembrane region" description="Helical" evidence="11">
    <location>
        <begin position="99"/>
        <end position="120"/>
    </location>
</feature>
<gene>
    <name evidence="14" type="ORF">Ae201684_014364</name>
</gene>
<evidence type="ECO:0000256" key="6">
    <source>
        <dbReference type="ARBA" id="ARBA00023136"/>
    </source>
</evidence>